<protein>
    <submittedName>
        <fullName evidence="1">Uncharacterized protein</fullName>
    </submittedName>
</protein>
<proteinExistence type="predicted"/>
<dbReference type="RefSeq" id="YP_009808555.1">
    <property type="nucleotide sequence ID" value="NC_048041.1"/>
</dbReference>
<evidence type="ECO:0000313" key="2">
    <source>
        <dbReference type="Proteomes" id="UP000263435"/>
    </source>
</evidence>
<name>A0A385E4K8_9CAUD</name>
<dbReference type="Proteomes" id="UP000263435">
    <property type="component" value="Segment"/>
</dbReference>
<keyword evidence="2" id="KW-1185">Reference proteome</keyword>
<evidence type="ECO:0000313" key="1">
    <source>
        <dbReference type="EMBL" id="AXQ66733.1"/>
    </source>
</evidence>
<reference evidence="1 2" key="1">
    <citation type="submission" date="2018-07" db="EMBL/GenBank/DDBJ databases">
        <title>Sequencing of PG07.</title>
        <authorList>
            <person name="Ding T."/>
        </authorList>
    </citation>
    <scope>NUCLEOTIDE SEQUENCE [LARGE SCALE GENOMIC DNA]</scope>
</reference>
<sequence>MKNYDLSELIKTTEADRLTLIIALGGDGAEADATLQMVAKITTFSLAEKPLSENDVLELTKALTTYKNKVTTSLDTLLAIINNAPVVELTEESTIQSAPKKYH</sequence>
<accession>A0A385E4K8</accession>
<dbReference type="KEGG" id="vg:54999458"/>
<dbReference type="GeneID" id="54999458"/>
<organism evidence="1 2">
    <name type="scientific">Vibrio phage vB_VpS_PG07</name>
    <dbReference type="NCBI Taxonomy" id="2301664"/>
    <lineage>
        <taxon>Viruses</taxon>
        <taxon>Duplodnaviria</taxon>
        <taxon>Heunggongvirae</taxon>
        <taxon>Uroviricota</taxon>
        <taxon>Caudoviricetes</taxon>
        <taxon>Demerecviridae</taxon>
        <taxon>Pogseptimavirus</taxon>
        <taxon>Pogseptimavirus PG07</taxon>
    </lineage>
</organism>
<dbReference type="EMBL" id="MH645904">
    <property type="protein sequence ID" value="AXQ66733.1"/>
    <property type="molecule type" value="Genomic_DNA"/>
</dbReference>